<dbReference type="SMART" id="SM00558">
    <property type="entry name" value="JmjC"/>
    <property type="match status" value="1"/>
</dbReference>
<dbReference type="SUPFAM" id="SSF51197">
    <property type="entry name" value="Clavaminate synthase-like"/>
    <property type="match status" value="1"/>
</dbReference>
<dbReference type="Gene3D" id="2.60.120.650">
    <property type="entry name" value="Cupin"/>
    <property type="match status" value="1"/>
</dbReference>
<dbReference type="Pfam" id="PF13621">
    <property type="entry name" value="Cupin_8"/>
    <property type="match status" value="1"/>
</dbReference>
<feature type="domain" description="JmjC" evidence="1">
    <location>
        <begin position="103"/>
        <end position="252"/>
    </location>
</feature>
<reference evidence="2" key="1">
    <citation type="journal article" date="2015" name="Nature">
        <title>Complex archaea that bridge the gap between prokaryotes and eukaryotes.</title>
        <authorList>
            <person name="Spang A."/>
            <person name="Saw J.H."/>
            <person name="Jorgensen S.L."/>
            <person name="Zaremba-Niedzwiedzka K."/>
            <person name="Martijn J."/>
            <person name="Lind A.E."/>
            <person name="van Eijk R."/>
            <person name="Schleper C."/>
            <person name="Guy L."/>
            <person name="Ettema T.J."/>
        </authorList>
    </citation>
    <scope>NUCLEOTIDE SEQUENCE</scope>
</reference>
<name>A0A0F9KBZ4_9ZZZZ</name>
<evidence type="ECO:0000259" key="1">
    <source>
        <dbReference type="PROSITE" id="PS51184"/>
    </source>
</evidence>
<dbReference type="PANTHER" id="PTHR12461">
    <property type="entry name" value="HYPOXIA-INDUCIBLE FACTOR 1 ALPHA INHIBITOR-RELATED"/>
    <property type="match status" value="1"/>
</dbReference>
<sequence>MNLEAVPRVASITKKEFLEGYFKPQKPVVIENGVVDWPATQKWSLDYIRQVAGDKIVPLYDDRPVNHKDGFNEPHAQMKMAEYVDLLKSKPTKYRIFLWNVLKEVPQLQKDFNFPDFGLKLKKNLPMLFFGGQNSSTFMHYDIDMANIFHVHFDGKKECILFAPSQTKYLYKVPYSLITHESIDFENPDYDAWPVLKSANGYKAELNHGDVLYMPEGYWHFMKYVTPGFSMSLRSWPKNPMNFARGLYNILVMRTYDIAMRKMKGQKWIEHKNAKAITRTNSLSKSRPRINSLDI</sequence>
<evidence type="ECO:0000313" key="2">
    <source>
        <dbReference type="EMBL" id="KKM72216.1"/>
    </source>
</evidence>
<dbReference type="InterPro" id="IPR003347">
    <property type="entry name" value="JmjC_dom"/>
</dbReference>
<accession>A0A0F9KBZ4</accession>
<dbReference type="AlphaFoldDB" id="A0A0F9KBZ4"/>
<proteinExistence type="predicted"/>
<comment type="caution">
    <text evidence="2">The sequence shown here is derived from an EMBL/GenBank/DDBJ whole genome shotgun (WGS) entry which is preliminary data.</text>
</comment>
<dbReference type="PROSITE" id="PS51184">
    <property type="entry name" value="JMJC"/>
    <property type="match status" value="1"/>
</dbReference>
<protein>
    <recommendedName>
        <fullName evidence="1">JmjC domain-containing protein</fullName>
    </recommendedName>
</protein>
<dbReference type="InterPro" id="IPR041667">
    <property type="entry name" value="Cupin_8"/>
</dbReference>
<gene>
    <name evidence="2" type="ORF">LCGC14_1422760</name>
</gene>
<organism evidence="2">
    <name type="scientific">marine sediment metagenome</name>
    <dbReference type="NCBI Taxonomy" id="412755"/>
    <lineage>
        <taxon>unclassified sequences</taxon>
        <taxon>metagenomes</taxon>
        <taxon>ecological metagenomes</taxon>
    </lineage>
</organism>
<dbReference type="EMBL" id="LAZR01009512">
    <property type="protein sequence ID" value="KKM72216.1"/>
    <property type="molecule type" value="Genomic_DNA"/>
</dbReference>
<dbReference type="PANTHER" id="PTHR12461:SF105">
    <property type="entry name" value="HYPOXIA-INDUCIBLE FACTOR 1-ALPHA INHIBITOR"/>
    <property type="match status" value="1"/>
</dbReference>